<feature type="domain" description="ABC transporter" evidence="4">
    <location>
        <begin position="6"/>
        <end position="234"/>
    </location>
</feature>
<dbReference type="EMBL" id="JAPNTZ010000023">
    <property type="protein sequence ID" value="MCY1145067.1"/>
    <property type="molecule type" value="Genomic_DNA"/>
</dbReference>
<dbReference type="SUPFAM" id="SSF50331">
    <property type="entry name" value="MOP-like"/>
    <property type="match status" value="1"/>
</dbReference>
<evidence type="ECO:0000313" key="6">
    <source>
        <dbReference type="Proteomes" id="UP001151002"/>
    </source>
</evidence>
<dbReference type="Pfam" id="PF08402">
    <property type="entry name" value="TOBE_2"/>
    <property type="match status" value="1"/>
</dbReference>
<protein>
    <submittedName>
        <fullName evidence="5">ABC transporter ATP-binding protein</fullName>
    </submittedName>
</protein>
<evidence type="ECO:0000256" key="1">
    <source>
        <dbReference type="ARBA" id="ARBA00022448"/>
    </source>
</evidence>
<keyword evidence="3 5" id="KW-0067">ATP-binding</keyword>
<dbReference type="InterPro" id="IPR050093">
    <property type="entry name" value="ABC_SmlMolc_Importer"/>
</dbReference>
<proteinExistence type="predicted"/>
<sequence length="339" mass="35703">MTGVAVHLNGLRRTFGTVHALDNLDLAIEPGEFIALLGPSGCGKTTALRVLAGLEDADSGQVLVGGQDVTALPASRRDMGMVFQAYSLFPHLTALANVSFGLSLRGRSKSLKRAKEMLDLVGIAQFSDRYPHQLSGGQQQRVALARALAIEPSVLLLDEPLSALDAKVRVQLRDEIRRIQTEVGTTTLFVTHDQEEALAVADRVGVMRSGKLEQLAAPADIYLTPATPFVAEFVGLSNRLPGTVTGNEVEVLGTRLPLLSPASSASVTALVRPESVQVTPETDGNGRVLTTSFLGPISKVTVTVGDVLVVAQVATDRLGSLAPGTPVRVTLQPVPVAIA</sequence>
<evidence type="ECO:0000259" key="4">
    <source>
        <dbReference type="PROSITE" id="PS50893"/>
    </source>
</evidence>
<comment type="caution">
    <text evidence="5">The sequence shown here is derived from an EMBL/GenBank/DDBJ whole genome shotgun (WGS) entry which is preliminary data.</text>
</comment>
<dbReference type="InterPro" id="IPR027417">
    <property type="entry name" value="P-loop_NTPase"/>
</dbReference>
<dbReference type="PANTHER" id="PTHR42781">
    <property type="entry name" value="SPERMIDINE/PUTRESCINE IMPORT ATP-BINDING PROTEIN POTA"/>
    <property type="match status" value="1"/>
</dbReference>
<dbReference type="PANTHER" id="PTHR42781:SF4">
    <property type="entry name" value="SPERMIDINE_PUTRESCINE IMPORT ATP-BINDING PROTEIN POTA"/>
    <property type="match status" value="1"/>
</dbReference>
<dbReference type="SUPFAM" id="SSF52540">
    <property type="entry name" value="P-loop containing nucleoside triphosphate hydrolases"/>
    <property type="match status" value="1"/>
</dbReference>
<dbReference type="Gene3D" id="3.40.50.300">
    <property type="entry name" value="P-loop containing nucleotide triphosphate hydrolases"/>
    <property type="match status" value="1"/>
</dbReference>
<dbReference type="InterPro" id="IPR003593">
    <property type="entry name" value="AAA+_ATPase"/>
</dbReference>
<evidence type="ECO:0000313" key="5">
    <source>
        <dbReference type="EMBL" id="MCY1145067.1"/>
    </source>
</evidence>
<dbReference type="GO" id="GO:0005524">
    <property type="term" value="F:ATP binding"/>
    <property type="evidence" value="ECO:0007669"/>
    <property type="project" value="UniProtKB-KW"/>
</dbReference>
<keyword evidence="1" id="KW-0813">Transport</keyword>
<dbReference type="InterPro" id="IPR013611">
    <property type="entry name" value="Transp-assoc_OB_typ2"/>
</dbReference>
<keyword evidence="6" id="KW-1185">Reference proteome</keyword>
<evidence type="ECO:0000256" key="2">
    <source>
        <dbReference type="ARBA" id="ARBA00022741"/>
    </source>
</evidence>
<gene>
    <name evidence="5" type="ORF">OWR29_44310</name>
</gene>
<dbReference type="InterPro" id="IPR008995">
    <property type="entry name" value="Mo/tungstate-bd_C_term_dom"/>
</dbReference>
<dbReference type="PROSITE" id="PS50893">
    <property type="entry name" value="ABC_TRANSPORTER_2"/>
    <property type="match status" value="1"/>
</dbReference>
<organism evidence="5 6">
    <name type="scientific">Paractinoplanes pyxinae</name>
    <dbReference type="NCBI Taxonomy" id="2997416"/>
    <lineage>
        <taxon>Bacteria</taxon>
        <taxon>Bacillati</taxon>
        <taxon>Actinomycetota</taxon>
        <taxon>Actinomycetes</taxon>
        <taxon>Micromonosporales</taxon>
        <taxon>Micromonosporaceae</taxon>
        <taxon>Paractinoplanes</taxon>
    </lineage>
</organism>
<evidence type="ECO:0000256" key="3">
    <source>
        <dbReference type="ARBA" id="ARBA00022840"/>
    </source>
</evidence>
<dbReference type="Pfam" id="PF00005">
    <property type="entry name" value="ABC_tran"/>
    <property type="match status" value="1"/>
</dbReference>
<reference evidence="5" key="1">
    <citation type="submission" date="2022-11" db="EMBL/GenBank/DDBJ databases">
        <authorList>
            <person name="Somphong A."/>
            <person name="Phongsopitanun W."/>
        </authorList>
    </citation>
    <scope>NUCLEOTIDE SEQUENCE</scope>
    <source>
        <strain evidence="5">Pm04-4</strain>
    </source>
</reference>
<name>A0ABT4BF16_9ACTN</name>
<dbReference type="Gene3D" id="2.40.50.100">
    <property type="match status" value="1"/>
</dbReference>
<dbReference type="InterPro" id="IPR003439">
    <property type="entry name" value="ABC_transporter-like_ATP-bd"/>
</dbReference>
<keyword evidence="2" id="KW-0547">Nucleotide-binding</keyword>
<dbReference type="SMART" id="SM00382">
    <property type="entry name" value="AAA"/>
    <property type="match status" value="1"/>
</dbReference>
<dbReference type="InterPro" id="IPR017871">
    <property type="entry name" value="ABC_transporter-like_CS"/>
</dbReference>
<dbReference type="PROSITE" id="PS00211">
    <property type="entry name" value="ABC_TRANSPORTER_1"/>
    <property type="match status" value="1"/>
</dbReference>
<dbReference type="RefSeq" id="WP_267569655.1">
    <property type="nucleotide sequence ID" value="NZ_JAPNTZ010000023.1"/>
</dbReference>
<dbReference type="Proteomes" id="UP001151002">
    <property type="component" value="Unassembled WGS sequence"/>
</dbReference>
<accession>A0ABT4BF16</accession>